<sequence length="425" mass="44921">MSSALFVALVLPLLAGVHYYVWRRTVRDTTTPGSVWRRVGTVLIVLLGLLLVAAPPGERALPAPLATAVGWPGFVWMAGILYLALALLVGEVLRVFLLRAERRRATATAAATASATVPAAPRTDSVAGTGSPEPVSATDSPEPVSAAELNPSRRLFVGRAVALASGAAATATVGYGAYTALGPPRIKHITVPLARLDPAADGFRIALISDIHLNVLVGRDRTRQLVDLLNGTEPDLVALVGDLVEDADVADQGRAAEPLADLRATHGAFFVTGNHEFYSGAAQWVRFVQGLGLRTLRNERVALPGFDLAGVEDESGTEQDDGPDYEAALGGRDRDRAVVLLAHQPAQVEEAARYGVDLQLSGHTHGGQLWPFNHLMGLSEPNVAGLSRHGDTLLYVTRGTGFWGPPVRLGAEPDITVVELTSPRA</sequence>
<feature type="transmembrane region" description="Helical" evidence="6">
    <location>
        <begin position="35"/>
        <end position="54"/>
    </location>
</feature>
<organism evidence="8 9">
    <name type="scientific">Streptomyces niveus</name>
    <name type="common">Streptomyces spheroides</name>
    <dbReference type="NCBI Taxonomy" id="193462"/>
    <lineage>
        <taxon>Bacteria</taxon>
        <taxon>Bacillati</taxon>
        <taxon>Actinomycetota</taxon>
        <taxon>Actinomycetes</taxon>
        <taxon>Kitasatosporales</taxon>
        <taxon>Streptomycetaceae</taxon>
        <taxon>Streptomyces</taxon>
    </lineage>
</organism>
<dbReference type="InterPro" id="IPR051158">
    <property type="entry name" value="Metallophosphoesterase_sf"/>
</dbReference>
<comment type="cofactor">
    <cofactor evidence="1">
        <name>a divalent metal cation</name>
        <dbReference type="ChEBI" id="CHEBI:60240"/>
    </cofactor>
</comment>
<reference evidence="8 9" key="1">
    <citation type="submission" date="2016-11" db="EMBL/GenBank/DDBJ databases">
        <title>Complete genome sequence of Streptomyces niveus SCSIO 3406.</title>
        <authorList>
            <person name="Zhu Q."/>
            <person name="Cheng W."/>
            <person name="Song Y."/>
            <person name="Li Q."/>
            <person name="Ju J."/>
        </authorList>
    </citation>
    <scope>NUCLEOTIDE SEQUENCE [LARGE SCALE GENOMIC DNA]</scope>
    <source>
        <strain evidence="8 9">SCSIO 3406</strain>
    </source>
</reference>
<proteinExistence type="inferred from homology"/>
<keyword evidence="6" id="KW-0812">Transmembrane</keyword>
<comment type="similarity">
    <text evidence="4">Belongs to the metallophosphoesterase superfamily.</text>
</comment>
<evidence type="ECO:0000256" key="2">
    <source>
        <dbReference type="ARBA" id="ARBA00022723"/>
    </source>
</evidence>
<dbReference type="SUPFAM" id="SSF56300">
    <property type="entry name" value="Metallo-dependent phosphatases"/>
    <property type="match status" value="1"/>
</dbReference>
<dbReference type="Gene3D" id="3.60.21.10">
    <property type="match status" value="1"/>
</dbReference>
<dbReference type="CDD" id="cd07385">
    <property type="entry name" value="MPP_YkuE_C"/>
    <property type="match status" value="1"/>
</dbReference>
<dbReference type="AlphaFoldDB" id="A0A1U9QZX3"/>
<dbReference type="GO" id="GO:0008758">
    <property type="term" value="F:UDP-2,3-diacylglucosamine hydrolase activity"/>
    <property type="evidence" value="ECO:0007669"/>
    <property type="project" value="TreeGrafter"/>
</dbReference>
<feature type="transmembrane region" description="Helical" evidence="6">
    <location>
        <begin position="74"/>
        <end position="97"/>
    </location>
</feature>
<evidence type="ECO:0000256" key="5">
    <source>
        <dbReference type="SAM" id="MobiDB-lite"/>
    </source>
</evidence>
<protein>
    <recommendedName>
        <fullName evidence="7">Calcineurin-like phosphoesterase domain-containing protein</fullName>
    </recommendedName>
</protein>
<feature type="region of interest" description="Disordered" evidence="5">
    <location>
        <begin position="111"/>
        <end position="145"/>
    </location>
</feature>
<feature type="transmembrane region" description="Helical" evidence="6">
    <location>
        <begin position="6"/>
        <end position="23"/>
    </location>
</feature>
<evidence type="ECO:0000256" key="3">
    <source>
        <dbReference type="ARBA" id="ARBA00022801"/>
    </source>
</evidence>
<dbReference type="InterPro" id="IPR004843">
    <property type="entry name" value="Calcineurin-like_PHP"/>
</dbReference>
<keyword evidence="9" id="KW-1185">Reference proteome</keyword>
<dbReference type="Pfam" id="PF00149">
    <property type="entry name" value="Metallophos"/>
    <property type="match status" value="1"/>
</dbReference>
<dbReference type="OrthoDB" id="9780884at2"/>
<keyword evidence="3" id="KW-0378">Hydrolase</keyword>
<dbReference type="RefSeq" id="WP_078078445.1">
    <property type="nucleotide sequence ID" value="NZ_CP018047.1"/>
</dbReference>
<dbReference type="FunFam" id="3.60.21.10:FF:000028">
    <property type="entry name" value="Putative metallophosphoesterase"/>
    <property type="match status" value="1"/>
</dbReference>
<gene>
    <name evidence="8" type="ORF">BBN63_30035</name>
</gene>
<dbReference type="GO" id="GO:0016020">
    <property type="term" value="C:membrane"/>
    <property type="evidence" value="ECO:0007669"/>
    <property type="project" value="GOC"/>
</dbReference>
<evidence type="ECO:0000256" key="1">
    <source>
        <dbReference type="ARBA" id="ARBA00001968"/>
    </source>
</evidence>
<dbReference type="KEGG" id="snw:BBN63_30035"/>
<keyword evidence="6" id="KW-0472">Membrane</keyword>
<keyword evidence="6" id="KW-1133">Transmembrane helix</keyword>
<name>A0A1U9QZX3_STRNV</name>
<keyword evidence="2" id="KW-0479">Metal-binding</keyword>
<dbReference type="GO" id="GO:0009245">
    <property type="term" value="P:lipid A biosynthetic process"/>
    <property type="evidence" value="ECO:0007669"/>
    <property type="project" value="TreeGrafter"/>
</dbReference>
<evidence type="ECO:0000259" key="7">
    <source>
        <dbReference type="Pfam" id="PF00149"/>
    </source>
</evidence>
<dbReference type="InterPro" id="IPR029052">
    <property type="entry name" value="Metallo-depent_PP-like"/>
</dbReference>
<evidence type="ECO:0000256" key="4">
    <source>
        <dbReference type="ARBA" id="ARBA00061089"/>
    </source>
</evidence>
<dbReference type="GO" id="GO:0046872">
    <property type="term" value="F:metal ion binding"/>
    <property type="evidence" value="ECO:0007669"/>
    <property type="project" value="UniProtKB-KW"/>
</dbReference>
<feature type="domain" description="Calcineurin-like phosphoesterase" evidence="7">
    <location>
        <begin position="203"/>
        <end position="366"/>
    </location>
</feature>
<accession>A0A1U9QZX3</accession>
<dbReference type="Proteomes" id="UP000189677">
    <property type="component" value="Chromosome"/>
</dbReference>
<dbReference type="PANTHER" id="PTHR31302:SF31">
    <property type="entry name" value="PHOSPHODIESTERASE YAEI"/>
    <property type="match status" value="1"/>
</dbReference>
<evidence type="ECO:0000313" key="8">
    <source>
        <dbReference type="EMBL" id="AQU69796.1"/>
    </source>
</evidence>
<evidence type="ECO:0000256" key="6">
    <source>
        <dbReference type="SAM" id="Phobius"/>
    </source>
</evidence>
<feature type="compositionally biased region" description="Low complexity" evidence="5">
    <location>
        <begin position="111"/>
        <end position="123"/>
    </location>
</feature>
<evidence type="ECO:0000313" key="9">
    <source>
        <dbReference type="Proteomes" id="UP000189677"/>
    </source>
</evidence>
<dbReference type="EMBL" id="CP018047">
    <property type="protein sequence ID" value="AQU69796.1"/>
    <property type="molecule type" value="Genomic_DNA"/>
</dbReference>
<dbReference type="PANTHER" id="PTHR31302">
    <property type="entry name" value="TRANSMEMBRANE PROTEIN WITH METALLOPHOSPHOESTERASE DOMAIN-RELATED"/>
    <property type="match status" value="1"/>
</dbReference>